<feature type="transmembrane region" description="Helical" evidence="2">
    <location>
        <begin position="5"/>
        <end position="25"/>
    </location>
</feature>
<dbReference type="RefSeq" id="WP_125221382.1">
    <property type="nucleotide sequence ID" value="NZ_QUSX01000001.1"/>
</dbReference>
<dbReference type="Pfam" id="PF13435">
    <property type="entry name" value="Cytochrome_C554"/>
    <property type="match status" value="1"/>
</dbReference>
<keyword evidence="5" id="KW-1185">Reference proteome</keyword>
<evidence type="ECO:0000313" key="4">
    <source>
        <dbReference type="EMBL" id="RRQ49560.1"/>
    </source>
</evidence>
<dbReference type="PANTHER" id="PTHR35038">
    <property type="entry name" value="DISSIMILATORY SULFITE REDUCTASE SIRA"/>
    <property type="match status" value="1"/>
</dbReference>
<dbReference type="SUPFAM" id="SSF48695">
    <property type="entry name" value="Multiheme cytochromes"/>
    <property type="match status" value="1"/>
</dbReference>
<dbReference type="Proteomes" id="UP000286990">
    <property type="component" value="Unassembled WGS sequence"/>
</dbReference>
<sequence>MKKKIYYVLGLLVIGFIAVKLYNYLSGPFQRYSDVKVIAYHYNGEGYVGSATCTECHKDIYESHLETAHFNTSTLTTIDNIHGSFNEGENTVSLMDADISILEKNGKPFQHAQIKYGDHKVLDWSMDITIGSGLKGQSYLTNQPDGLFQLQASYFVPTDSWINSPNYTNSLNPLRPVNDQCLKCHVTFAKSSNDNINSNKYDISKIALGVDCEKCHGPAERHVRLQRKSNGILKDTTLIGLKSLSRQQRLDVCASCHSGLRSNQIQNPFKFLPGDTLSKFSKNFNSLRPSTSLDVHGNQFGLLTSSKCFSKSEQMDCMTCHDPHRNQRSQNAYFNSKCITCHQQNKTTCSVSESKMAAMNNDCIQCHMPVIPSKSMQVQLTKLDKATPIGVRTHYITIYPEETTKD</sequence>
<keyword evidence="2" id="KW-0812">Transmembrane</keyword>
<proteinExistence type="predicted"/>
<evidence type="ECO:0000256" key="2">
    <source>
        <dbReference type="SAM" id="Phobius"/>
    </source>
</evidence>
<dbReference type="OrthoDB" id="9814800at2"/>
<dbReference type="AlphaFoldDB" id="A0A3R8Q4D7"/>
<comment type="caution">
    <text evidence="4">The sequence shown here is derived from an EMBL/GenBank/DDBJ whole genome shotgun (WGS) entry which is preliminary data.</text>
</comment>
<dbReference type="InterPro" id="IPR023155">
    <property type="entry name" value="Cyt_c-552/4"/>
</dbReference>
<evidence type="ECO:0000313" key="5">
    <source>
        <dbReference type="Proteomes" id="UP000286990"/>
    </source>
</evidence>
<organism evidence="4 5">
    <name type="scientific">Maribacter algicola</name>
    <dbReference type="NCBI Taxonomy" id="2498892"/>
    <lineage>
        <taxon>Bacteria</taxon>
        <taxon>Pseudomonadati</taxon>
        <taxon>Bacteroidota</taxon>
        <taxon>Flavobacteriia</taxon>
        <taxon>Flavobacteriales</taxon>
        <taxon>Flavobacteriaceae</taxon>
        <taxon>Maribacter</taxon>
    </lineage>
</organism>
<reference evidence="5" key="1">
    <citation type="submission" date="2018-08" db="EMBL/GenBank/DDBJ databases">
        <authorList>
            <person name="Khan S.A."/>
            <person name="J S.E."/>
        </authorList>
    </citation>
    <scope>NUCLEOTIDE SEQUENCE [LARGE SCALE GENOMIC DNA]</scope>
    <source>
        <strain evidence="5">PoM-212</strain>
    </source>
</reference>
<reference evidence="5" key="2">
    <citation type="submission" date="2018-12" db="EMBL/GenBank/DDBJ databases">
        <title>Maribacter lutimaris sp. nov., isolated from marine sediment.</title>
        <authorList>
            <person name="Kim K.K."/>
        </authorList>
    </citation>
    <scope>NUCLEOTIDE SEQUENCE [LARGE SCALE GENOMIC DNA]</scope>
    <source>
        <strain evidence="5">PoM-212</strain>
    </source>
</reference>
<dbReference type="InterPro" id="IPR051829">
    <property type="entry name" value="Multiheme_Cytochr_ET"/>
</dbReference>
<keyword evidence="1" id="KW-0732">Signal</keyword>
<dbReference type="CDD" id="cd08168">
    <property type="entry name" value="Cytochrom_C3"/>
    <property type="match status" value="1"/>
</dbReference>
<accession>A0A3R8Q4D7</accession>
<dbReference type="PANTHER" id="PTHR35038:SF8">
    <property type="entry name" value="C-TYPE POLYHEME CYTOCHROME OMCC"/>
    <property type="match status" value="1"/>
</dbReference>
<name>A0A3R8Q4D7_9FLAO</name>
<dbReference type="Gene3D" id="1.10.1130.10">
    <property type="entry name" value="Flavocytochrome C3, Chain A"/>
    <property type="match status" value="1"/>
</dbReference>
<dbReference type="Gene3D" id="3.90.10.10">
    <property type="entry name" value="Cytochrome C3"/>
    <property type="match status" value="1"/>
</dbReference>
<gene>
    <name evidence="4" type="ORF">DZC72_02860</name>
</gene>
<keyword evidence="2" id="KW-0472">Membrane</keyword>
<evidence type="ECO:0000256" key="1">
    <source>
        <dbReference type="ARBA" id="ARBA00022729"/>
    </source>
</evidence>
<protein>
    <recommendedName>
        <fullName evidence="3">Cytochrome c-552/4 domain-containing protein</fullName>
    </recommendedName>
</protein>
<keyword evidence="2" id="KW-1133">Transmembrane helix</keyword>
<dbReference type="EMBL" id="QUSX01000001">
    <property type="protein sequence ID" value="RRQ49560.1"/>
    <property type="molecule type" value="Genomic_DNA"/>
</dbReference>
<evidence type="ECO:0000259" key="3">
    <source>
        <dbReference type="Pfam" id="PF13435"/>
    </source>
</evidence>
<feature type="domain" description="Cytochrome c-552/4" evidence="3">
    <location>
        <begin position="177"/>
        <end position="217"/>
    </location>
</feature>
<dbReference type="InterPro" id="IPR036280">
    <property type="entry name" value="Multihaem_cyt_sf"/>
</dbReference>